<dbReference type="Pfam" id="PF06477">
    <property type="entry name" value="DUF1091"/>
    <property type="match status" value="2"/>
</dbReference>
<dbReference type="InterPro" id="IPR010512">
    <property type="entry name" value="DUF1091"/>
</dbReference>
<accession>A0A182W0R3</accession>
<evidence type="ECO:0000313" key="3">
    <source>
        <dbReference type="Proteomes" id="UP000075920"/>
    </source>
</evidence>
<reference evidence="2" key="2">
    <citation type="submission" date="2020-05" db="UniProtKB">
        <authorList>
            <consortium name="EnsemblMetazoa"/>
        </authorList>
    </citation>
    <scope>IDENTIFICATION</scope>
    <source>
        <strain evidence="2">MINIMUS1</strain>
    </source>
</reference>
<sequence>MGMWTINVIIFVCLLNGTLSAEESNSTDTLFQERNETKPYTFKILKYICIGTPYKRSRLNYCKTVLRRNKPTLLNVSVTVPEVLNYIWVEVKVHYKFSTYQPFLIDMEQEACGYIKHRPVIPLTDYIFDTFVKSVPALSAPCPHGNRTYNIVWWLEERLTPRSIPAGEYRLDLKFVAKDNVTIFASETYVMVRRSGIIGSMIDLTMSKYIKGVGIIVLFFICCSGQCARVAEFQPDQTVNDSRPYKIKITKYLCVGAPYKRTTLHYCKTTLRRNKPAIINVSLAVPEVLNYILMSVKSYYKFSTYQPFLIDMEQEGCEYMKNRPLIPLANYVYDILQKTVPAIATPCPQGNRTYTIVWWLDEHFLPKSLPAGDYRLDIAFDAYDKVTLFAMKAFFSVRRSGVIASMLEW</sequence>
<dbReference type="Proteomes" id="UP000075920">
    <property type="component" value="Unassembled WGS sequence"/>
</dbReference>
<dbReference type="PANTHER" id="PTHR20898">
    <property type="entry name" value="DAEDALUS ON 3-RELATED-RELATED"/>
    <property type="match status" value="1"/>
</dbReference>
<evidence type="ECO:0000256" key="1">
    <source>
        <dbReference type="SAM" id="SignalP"/>
    </source>
</evidence>
<evidence type="ECO:0000313" key="2">
    <source>
        <dbReference type="EnsemblMetazoa" id="AMIN003922-PA"/>
    </source>
</evidence>
<keyword evidence="1" id="KW-0732">Signal</keyword>
<name>A0A182W0R3_9DIPT</name>
<keyword evidence="3" id="KW-1185">Reference proteome</keyword>
<dbReference type="VEuPathDB" id="VectorBase:AMIN003922"/>
<feature type="chain" id="PRO_5008140550" description="MD-2-related lipid-recognition domain-containing protein" evidence="1">
    <location>
        <begin position="21"/>
        <end position="409"/>
    </location>
</feature>
<organism evidence="2 3">
    <name type="scientific">Anopheles minimus</name>
    <dbReference type="NCBI Taxonomy" id="112268"/>
    <lineage>
        <taxon>Eukaryota</taxon>
        <taxon>Metazoa</taxon>
        <taxon>Ecdysozoa</taxon>
        <taxon>Arthropoda</taxon>
        <taxon>Hexapoda</taxon>
        <taxon>Insecta</taxon>
        <taxon>Pterygota</taxon>
        <taxon>Neoptera</taxon>
        <taxon>Endopterygota</taxon>
        <taxon>Diptera</taxon>
        <taxon>Nematocera</taxon>
        <taxon>Culicoidea</taxon>
        <taxon>Culicidae</taxon>
        <taxon>Anophelinae</taxon>
        <taxon>Anopheles</taxon>
    </lineage>
</organism>
<protein>
    <recommendedName>
        <fullName evidence="4">MD-2-related lipid-recognition domain-containing protein</fullName>
    </recommendedName>
</protein>
<evidence type="ECO:0008006" key="4">
    <source>
        <dbReference type="Google" id="ProtNLM"/>
    </source>
</evidence>
<proteinExistence type="predicted"/>
<dbReference type="PANTHER" id="PTHR20898:SF0">
    <property type="entry name" value="DAEDALUS ON 3-RELATED"/>
    <property type="match status" value="1"/>
</dbReference>
<dbReference type="EnsemblMetazoa" id="AMIN003922-RA">
    <property type="protein sequence ID" value="AMIN003922-PA"/>
    <property type="gene ID" value="AMIN003922"/>
</dbReference>
<feature type="signal peptide" evidence="1">
    <location>
        <begin position="1"/>
        <end position="20"/>
    </location>
</feature>
<dbReference type="AlphaFoldDB" id="A0A182W0R3"/>
<dbReference type="SMART" id="SM00697">
    <property type="entry name" value="DM8"/>
    <property type="match status" value="2"/>
</dbReference>
<reference evidence="3" key="1">
    <citation type="submission" date="2013-03" db="EMBL/GenBank/DDBJ databases">
        <title>The Genome Sequence of Anopheles minimus MINIMUS1.</title>
        <authorList>
            <consortium name="The Broad Institute Genomics Platform"/>
            <person name="Neafsey D.E."/>
            <person name="Walton C."/>
            <person name="Walker B."/>
            <person name="Young S.K."/>
            <person name="Zeng Q."/>
            <person name="Gargeya S."/>
            <person name="Fitzgerald M."/>
            <person name="Haas B."/>
            <person name="Abouelleil A."/>
            <person name="Allen A.W."/>
            <person name="Alvarado L."/>
            <person name="Arachchi H.M."/>
            <person name="Berlin A.M."/>
            <person name="Chapman S.B."/>
            <person name="Gainer-Dewar J."/>
            <person name="Goldberg J."/>
            <person name="Griggs A."/>
            <person name="Gujja S."/>
            <person name="Hansen M."/>
            <person name="Howarth C."/>
            <person name="Imamovic A."/>
            <person name="Ireland A."/>
            <person name="Larimer J."/>
            <person name="McCowan C."/>
            <person name="Murphy C."/>
            <person name="Pearson M."/>
            <person name="Poon T.W."/>
            <person name="Priest M."/>
            <person name="Roberts A."/>
            <person name="Saif S."/>
            <person name="Shea T."/>
            <person name="Sisk P."/>
            <person name="Sykes S."/>
            <person name="Wortman J."/>
            <person name="Nusbaum C."/>
            <person name="Birren B."/>
        </authorList>
    </citation>
    <scope>NUCLEOTIDE SEQUENCE [LARGE SCALE GENOMIC DNA]</scope>
    <source>
        <strain evidence="3">MINIMUS1</strain>
    </source>
</reference>